<sequence length="437" mass="45215">ADALNGDSACYQGRFGSTDRCTLTSSTAADGAQVYEIGSGARVPGDGVTIAIGFEPGTVNNTLYQSKAQPGVETWLRSWADRGAFGVLLVLVGLAISGLALRHHTRRVERMTPDQPAALPPVPAAGVPTTLPPPVAAAILNSTREDLKEKITPATAGQAEIIHLAVQGVIRLEQNPEAKGKPVVAHLVAGERAVHRLDQEMLEVVLPAGAVSRELPKKDASFADAVRKVGTRGLVAALQQGYLVRPLGPLNVVVAAIAILLGIAGGIIMVIGTIGGFTLFLGIVALIAQAVLAFALLRPDPVLTQRGQAAHAQLLGVEAHVDDRPSRDRLSDADPELILQMERVLPYAILFGQSNSWGTALASAYQGTGHQPLWVAGHGDTFDFHRTWTNLDRTTRSTSSYVPPSSSSSSGGGGYSGGSSGGGFSGGGGGGGFSGGR</sequence>
<proteinExistence type="predicted"/>
<reference evidence="4" key="2">
    <citation type="journal article" date="2021" name="PeerJ">
        <title>Extensive microbial diversity within the chicken gut microbiome revealed by metagenomics and culture.</title>
        <authorList>
            <person name="Gilroy R."/>
            <person name="Ravi A."/>
            <person name="Getino M."/>
            <person name="Pursley I."/>
            <person name="Horton D.L."/>
            <person name="Alikhan N.F."/>
            <person name="Baker D."/>
            <person name="Gharbi K."/>
            <person name="Hall N."/>
            <person name="Watson M."/>
            <person name="Adriaenssens E.M."/>
            <person name="Foster-Nyarko E."/>
            <person name="Jarju S."/>
            <person name="Secka A."/>
            <person name="Antonio M."/>
            <person name="Oren A."/>
            <person name="Chaudhuri R.R."/>
            <person name="La Ragione R."/>
            <person name="Hildebrand F."/>
            <person name="Pallen M.J."/>
        </authorList>
    </citation>
    <scope>NUCLEOTIDE SEQUENCE</scope>
    <source>
        <strain evidence="4">ChiGjej1B1-24693</strain>
    </source>
</reference>
<accession>A0A9D1GVE4</accession>
<dbReference type="AlphaFoldDB" id="A0A9D1GVE4"/>
<feature type="compositionally biased region" description="Gly residues" evidence="1">
    <location>
        <begin position="410"/>
        <end position="437"/>
    </location>
</feature>
<evidence type="ECO:0000256" key="2">
    <source>
        <dbReference type="SAM" id="Phobius"/>
    </source>
</evidence>
<feature type="transmembrane region" description="Helical" evidence="2">
    <location>
        <begin position="83"/>
        <end position="101"/>
    </location>
</feature>
<keyword evidence="2" id="KW-0472">Membrane</keyword>
<feature type="non-terminal residue" evidence="4">
    <location>
        <position position="1"/>
    </location>
</feature>
<feature type="region of interest" description="Disordered" evidence="1">
    <location>
        <begin position="395"/>
        <end position="437"/>
    </location>
</feature>
<gene>
    <name evidence="4" type="ORF">IAA98_00525</name>
</gene>
<evidence type="ECO:0000259" key="3">
    <source>
        <dbReference type="Pfam" id="PF20990"/>
    </source>
</evidence>
<feature type="compositionally biased region" description="Polar residues" evidence="1">
    <location>
        <begin position="395"/>
        <end position="404"/>
    </location>
</feature>
<dbReference type="InterPro" id="IPR048389">
    <property type="entry name" value="YciQ-like_C"/>
</dbReference>
<keyword evidence="2" id="KW-0812">Transmembrane</keyword>
<organism evidence="4 5">
    <name type="scientific">Candidatus Avipropionibacterium avicola</name>
    <dbReference type="NCBI Taxonomy" id="2840701"/>
    <lineage>
        <taxon>Bacteria</taxon>
        <taxon>Bacillati</taxon>
        <taxon>Actinomycetota</taxon>
        <taxon>Actinomycetes</taxon>
        <taxon>Propionibacteriales</taxon>
        <taxon>Propionibacteriaceae</taxon>
        <taxon>Propionibacteriaceae incertae sedis</taxon>
        <taxon>Candidatus Avipropionibacterium</taxon>
    </lineage>
</organism>
<name>A0A9D1GVE4_9ACTN</name>
<evidence type="ECO:0000313" key="4">
    <source>
        <dbReference type="EMBL" id="HIT74052.1"/>
    </source>
</evidence>
<keyword evidence="2" id="KW-1133">Transmembrane helix</keyword>
<feature type="transmembrane region" description="Helical" evidence="2">
    <location>
        <begin position="250"/>
        <end position="271"/>
    </location>
</feature>
<evidence type="ECO:0000313" key="5">
    <source>
        <dbReference type="Proteomes" id="UP000886842"/>
    </source>
</evidence>
<protein>
    <submittedName>
        <fullName evidence="4">DUF2207 domain-containing protein</fullName>
    </submittedName>
</protein>
<dbReference type="Proteomes" id="UP000886842">
    <property type="component" value="Unassembled WGS sequence"/>
</dbReference>
<feature type="transmembrane region" description="Helical" evidence="2">
    <location>
        <begin position="277"/>
        <end position="297"/>
    </location>
</feature>
<dbReference type="EMBL" id="DVLP01000019">
    <property type="protein sequence ID" value="HIT74052.1"/>
    <property type="molecule type" value="Genomic_DNA"/>
</dbReference>
<feature type="domain" description="Predicted membrane protein YciQ-like C-terminal" evidence="3">
    <location>
        <begin position="127"/>
        <end position="361"/>
    </location>
</feature>
<evidence type="ECO:0000256" key="1">
    <source>
        <dbReference type="SAM" id="MobiDB-lite"/>
    </source>
</evidence>
<reference evidence="4" key="1">
    <citation type="submission" date="2020-10" db="EMBL/GenBank/DDBJ databases">
        <authorList>
            <person name="Gilroy R."/>
        </authorList>
    </citation>
    <scope>NUCLEOTIDE SEQUENCE</scope>
    <source>
        <strain evidence="4">ChiGjej1B1-24693</strain>
    </source>
</reference>
<comment type="caution">
    <text evidence="4">The sequence shown here is derived from an EMBL/GenBank/DDBJ whole genome shotgun (WGS) entry which is preliminary data.</text>
</comment>
<dbReference type="Pfam" id="PF20990">
    <property type="entry name" value="DUF2207_C"/>
    <property type="match status" value="1"/>
</dbReference>